<organism evidence="2 3">
    <name type="scientific">Massilia soli</name>
    <dbReference type="NCBI Taxonomy" id="2792854"/>
    <lineage>
        <taxon>Bacteria</taxon>
        <taxon>Pseudomonadati</taxon>
        <taxon>Pseudomonadota</taxon>
        <taxon>Betaproteobacteria</taxon>
        <taxon>Burkholderiales</taxon>
        <taxon>Oxalobacteraceae</taxon>
        <taxon>Telluria group</taxon>
        <taxon>Massilia</taxon>
    </lineage>
</organism>
<feature type="region of interest" description="Disordered" evidence="1">
    <location>
        <begin position="22"/>
        <end position="42"/>
    </location>
</feature>
<evidence type="ECO:0000313" key="2">
    <source>
        <dbReference type="EMBL" id="MBZ2208846.1"/>
    </source>
</evidence>
<comment type="caution">
    <text evidence="2">The sequence shown here is derived from an EMBL/GenBank/DDBJ whole genome shotgun (WGS) entry which is preliminary data.</text>
</comment>
<dbReference type="Proteomes" id="UP000809349">
    <property type="component" value="Unassembled WGS sequence"/>
</dbReference>
<protein>
    <submittedName>
        <fullName evidence="2">Uncharacterized protein</fullName>
    </submittedName>
</protein>
<keyword evidence="3" id="KW-1185">Reference proteome</keyword>
<accession>A0ABS7SSE7</accession>
<proteinExistence type="predicted"/>
<feature type="region of interest" description="Disordered" evidence="1">
    <location>
        <begin position="67"/>
        <end position="107"/>
    </location>
</feature>
<evidence type="ECO:0000313" key="3">
    <source>
        <dbReference type="Proteomes" id="UP000809349"/>
    </source>
</evidence>
<gene>
    <name evidence="2" type="ORF">I4X03_016385</name>
</gene>
<dbReference type="RefSeq" id="WP_307735372.1">
    <property type="nucleotide sequence ID" value="NZ_JAFBIL020000006.1"/>
</dbReference>
<feature type="compositionally biased region" description="Low complexity" evidence="1">
    <location>
        <begin position="67"/>
        <end position="76"/>
    </location>
</feature>
<name>A0ABS7SSE7_9BURK</name>
<reference evidence="2 3" key="1">
    <citation type="submission" date="2021-08" db="EMBL/GenBank/DDBJ databases">
        <title>Massilia sp. R798.</title>
        <authorList>
            <person name="Baek J.H."/>
            <person name="Jung H.S."/>
            <person name="Kim K.R."/>
            <person name="Jeon C.O."/>
        </authorList>
    </citation>
    <scope>NUCLEOTIDE SEQUENCE [LARGE SCALE GENOMIC DNA]</scope>
    <source>
        <strain evidence="2 3">R798</strain>
    </source>
</reference>
<sequence length="107" mass="11527">MVPLPGRAMVLEPALAGQSAQVRRQVQEQVQEQEQGLAPGPELAPALAPVRLAALRQLAARCAQVQPAQAQAQAQEQEQEQEQEREQAVLAARLAQAPDSLPSEEFS</sequence>
<evidence type="ECO:0000256" key="1">
    <source>
        <dbReference type="SAM" id="MobiDB-lite"/>
    </source>
</evidence>
<dbReference type="EMBL" id="JAFBIL020000006">
    <property type="protein sequence ID" value="MBZ2208846.1"/>
    <property type="molecule type" value="Genomic_DNA"/>
</dbReference>